<protein>
    <submittedName>
        <fullName evidence="2">Carboxylate/amino acid/amine transporter</fullName>
    </submittedName>
</protein>
<feature type="transmembrane region" description="Helical" evidence="1">
    <location>
        <begin position="12"/>
        <end position="33"/>
    </location>
</feature>
<dbReference type="Proteomes" id="UP000373449">
    <property type="component" value="Unassembled WGS sequence"/>
</dbReference>
<accession>A0A484ZV85</accession>
<organism evidence="2 3">
    <name type="scientific">Budvicia aquatica</name>
    <dbReference type="NCBI Taxonomy" id="82979"/>
    <lineage>
        <taxon>Bacteria</taxon>
        <taxon>Pseudomonadati</taxon>
        <taxon>Pseudomonadota</taxon>
        <taxon>Gammaproteobacteria</taxon>
        <taxon>Enterobacterales</taxon>
        <taxon>Budviciaceae</taxon>
        <taxon>Budvicia</taxon>
    </lineage>
</organism>
<keyword evidence="1" id="KW-0812">Transmembrane</keyword>
<name>A0A484ZV85_9GAMM</name>
<evidence type="ECO:0000313" key="3">
    <source>
        <dbReference type="Proteomes" id="UP000373449"/>
    </source>
</evidence>
<dbReference type="EMBL" id="CAADJA010000002">
    <property type="protein sequence ID" value="VFS52294.1"/>
    <property type="molecule type" value="Genomic_DNA"/>
</dbReference>
<proteinExistence type="predicted"/>
<sequence length="68" mass="7584">MWNYGAGKVDSGTLAIMNNAMIPVGLMINFLIWQETPEWAKTLTGGAILLLSLWVHKTWIISPSAVRR</sequence>
<gene>
    <name evidence="2" type="ORF">NCTC12282_05761</name>
</gene>
<reference evidence="2 3" key="1">
    <citation type="submission" date="2019-03" db="EMBL/GenBank/DDBJ databases">
        <authorList>
            <consortium name="Pathogen Informatics"/>
        </authorList>
    </citation>
    <scope>NUCLEOTIDE SEQUENCE [LARGE SCALE GENOMIC DNA]</scope>
    <source>
        <strain evidence="2 3">NCTC12282</strain>
    </source>
</reference>
<feature type="transmembrane region" description="Helical" evidence="1">
    <location>
        <begin position="39"/>
        <end position="60"/>
    </location>
</feature>
<dbReference type="AlphaFoldDB" id="A0A484ZV85"/>
<keyword evidence="1" id="KW-0472">Membrane</keyword>
<evidence type="ECO:0000313" key="2">
    <source>
        <dbReference type="EMBL" id="VFS52294.1"/>
    </source>
</evidence>
<keyword evidence="1" id="KW-1133">Transmembrane helix</keyword>
<evidence type="ECO:0000256" key="1">
    <source>
        <dbReference type="SAM" id="Phobius"/>
    </source>
</evidence>